<feature type="binding site" evidence="8">
    <location>
        <position position="168"/>
    </location>
    <ligand>
        <name>1-deoxy-D-xylulose 5-phosphate</name>
        <dbReference type="ChEBI" id="CHEBI:57792"/>
    </ligand>
</feature>
<dbReference type="EMBL" id="LDSL01000030">
    <property type="protein sequence ID" value="KTT25904.1"/>
    <property type="molecule type" value="Genomic_DNA"/>
</dbReference>
<comment type="pathway">
    <text evidence="2 8">Cofactor biosynthesis; thiamine diphosphate biosynthesis.</text>
</comment>
<keyword evidence="4 8" id="KW-0808">Transferase</keyword>
<dbReference type="EC" id="2.8.1.10" evidence="3 8"/>
<comment type="similarity">
    <text evidence="8">Belongs to the ThiG family.</text>
</comment>
<evidence type="ECO:0000259" key="9">
    <source>
        <dbReference type="Pfam" id="PF05690"/>
    </source>
</evidence>
<dbReference type="GO" id="GO:0009229">
    <property type="term" value="P:thiamine diphosphate biosynthetic process"/>
    <property type="evidence" value="ECO:0007669"/>
    <property type="project" value="UniProtKB-UniRule"/>
</dbReference>
<dbReference type="PANTHER" id="PTHR34266:SF2">
    <property type="entry name" value="THIAZOLE SYNTHASE"/>
    <property type="match status" value="1"/>
</dbReference>
<comment type="caution">
    <text evidence="10">The sequence shown here is derived from an EMBL/GenBank/DDBJ whole genome shotgun (WGS) entry which is preliminary data.</text>
</comment>
<feature type="binding site" evidence="8">
    <location>
        <begin position="194"/>
        <end position="195"/>
    </location>
    <ligand>
        <name>1-deoxy-D-xylulose 5-phosphate</name>
        <dbReference type="ChEBI" id="CHEBI:57792"/>
    </ligand>
</feature>
<dbReference type="PATRIC" id="fig|433924.3.peg.2673"/>
<protein>
    <recommendedName>
        <fullName evidence="3 8">Thiazole synthase</fullName>
        <ecNumber evidence="3 8">2.8.1.10</ecNumber>
    </recommendedName>
</protein>
<dbReference type="UniPathway" id="UPA00060"/>
<evidence type="ECO:0000256" key="8">
    <source>
        <dbReference type="HAMAP-Rule" id="MF_00443"/>
    </source>
</evidence>
<evidence type="ECO:0000256" key="6">
    <source>
        <dbReference type="ARBA" id="ARBA00023270"/>
    </source>
</evidence>
<dbReference type="InterPro" id="IPR013785">
    <property type="entry name" value="Aldolase_TIM"/>
</dbReference>
<keyword evidence="8" id="KW-0963">Cytoplasm</keyword>
<keyword evidence="11" id="KW-1185">Reference proteome</keyword>
<dbReference type="Pfam" id="PF05690">
    <property type="entry name" value="ThiG"/>
    <property type="match status" value="1"/>
</dbReference>
<keyword evidence="6 8" id="KW-0704">Schiff base</keyword>
<comment type="catalytic activity">
    <reaction evidence="7 8">
        <text>[ThiS sulfur-carrier protein]-C-terminal-Gly-aminoethanethioate + 2-iminoacetate + 1-deoxy-D-xylulose 5-phosphate = [ThiS sulfur-carrier protein]-C-terminal Gly-Gly + 2-[(2R,5Z)-2-carboxy-4-methylthiazol-5(2H)-ylidene]ethyl phosphate + 2 H2O + H(+)</text>
        <dbReference type="Rhea" id="RHEA:26297"/>
        <dbReference type="Rhea" id="RHEA-COMP:12909"/>
        <dbReference type="Rhea" id="RHEA-COMP:19908"/>
        <dbReference type="ChEBI" id="CHEBI:15377"/>
        <dbReference type="ChEBI" id="CHEBI:15378"/>
        <dbReference type="ChEBI" id="CHEBI:57792"/>
        <dbReference type="ChEBI" id="CHEBI:62899"/>
        <dbReference type="ChEBI" id="CHEBI:77846"/>
        <dbReference type="ChEBI" id="CHEBI:90778"/>
        <dbReference type="ChEBI" id="CHEBI:232372"/>
        <dbReference type="EC" id="2.8.1.10"/>
    </reaction>
</comment>
<dbReference type="OrthoDB" id="9805935at2"/>
<comment type="subunit">
    <text evidence="8">Homotetramer. Forms heterodimers with either ThiH or ThiS.</text>
</comment>
<comment type="function">
    <text evidence="1 8">Catalyzes the rearrangement of 1-deoxy-D-xylulose 5-phosphate (DXP) to produce the thiazole phosphate moiety of thiamine. Sulfur is provided by the thiocarboxylate moiety of the carrier protein ThiS. In vitro, sulfur can be provided by H(2)S.</text>
</comment>
<evidence type="ECO:0000256" key="3">
    <source>
        <dbReference type="ARBA" id="ARBA00011960"/>
    </source>
</evidence>
<evidence type="ECO:0000256" key="1">
    <source>
        <dbReference type="ARBA" id="ARBA00002834"/>
    </source>
</evidence>
<evidence type="ECO:0000256" key="4">
    <source>
        <dbReference type="ARBA" id="ARBA00022679"/>
    </source>
</evidence>
<dbReference type="RefSeq" id="WP_058640728.1">
    <property type="nucleotide sequence ID" value="NZ_LDSL01000030.1"/>
</dbReference>
<dbReference type="CDD" id="cd04728">
    <property type="entry name" value="ThiG"/>
    <property type="match status" value="1"/>
</dbReference>
<comment type="subcellular location">
    <subcellularLocation>
        <location evidence="8">Cytoplasm</location>
    </subcellularLocation>
</comment>
<dbReference type="InterPro" id="IPR033983">
    <property type="entry name" value="Thiazole_synthase_ThiG"/>
</dbReference>
<dbReference type="Proteomes" id="UP000072741">
    <property type="component" value="Unassembled WGS sequence"/>
</dbReference>
<accession>A0A147H856</accession>
<dbReference type="PANTHER" id="PTHR34266">
    <property type="entry name" value="THIAZOLE SYNTHASE"/>
    <property type="match status" value="1"/>
</dbReference>
<dbReference type="SUPFAM" id="SSF110399">
    <property type="entry name" value="ThiG-like"/>
    <property type="match status" value="1"/>
</dbReference>
<evidence type="ECO:0000313" key="10">
    <source>
        <dbReference type="EMBL" id="KTT25904.1"/>
    </source>
</evidence>
<evidence type="ECO:0000256" key="5">
    <source>
        <dbReference type="ARBA" id="ARBA00022977"/>
    </source>
</evidence>
<evidence type="ECO:0000313" key="11">
    <source>
        <dbReference type="Proteomes" id="UP000072741"/>
    </source>
</evidence>
<proteinExistence type="inferred from homology"/>
<organism evidence="10 11">
    <name type="scientific">Pseudacidovorax intermedius</name>
    <dbReference type="NCBI Taxonomy" id="433924"/>
    <lineage>
        <taxon>Bacteria</taxon>
        <taxon>Pseudomonadati</taxon>
        <taxon>Pseudomonadota</taxon>
        <taxon>Betaproteobacteria</taxon>
        <taxon>Burkholderiales</taxon>
        <taxon>Comamonadaceae</taxon>
        <taxon>Pseudacidovorax</taxon>
    </lineage>
</organism>
<dbReference type="GO" id="GO:1990107">
    <property type="term" value="F:thiazole synthase activity"/>
    <property type="evidence" value="ECO:0007669"/>
    <property type="project" value="UniProtKB-EC"/>
</dbReference>
<name>A0A147H856_9BURK</name>
<feature type="active site" description="Schiff-base intermediate with DXP" evidence="8">
    <location>
        <position position="107"/>
    </location>
</feature>
<dbReference type="Gene3D" id="3.20.20.70">
    <property type="entry name" value="Aldolase class I"/>
    <property type="match status" value="1"/>
</dbReference>
<dbReference type="AlphaFoldDB" id="A0A147H856"/>
<feature type="domain" description="Thiazole synthase ThiG" evidence="9">
    <location>
        <begin position="12"/>
        <end position="259"/>
    </location>
</feature>
<evidence type="ECO:0000256" key="7">
    <source>
        <dbReference type="ARBA" id="ARBA00049897"/>
    </source>
</evidence>
<dbReference type="HAMAP" id="MF_00443">
    <property type="entry name" value="ThiG"/>
    <property type="match status" value="1"/>
</dbReference>
<gene>
    <name evidence="8" type="primary">thiG</name>
    <name evidence="10" type="ORF">NS331_04070</name>
</gene>
<feature type="binding site" evidence="8">
    <location>
        <begin position="216"/>
        <end position="217"/>
    </location>
    <ligand>
        <name>1-deoxy-D-xylulose 5-phosphate</name>
        <dbReference type="ChEBI" id="CHEBI:57792"/>
    </ligand>
</feature>
<sequence length="273" mass="29092">MTLPDSDDALVLYGQRFQSRLLLGTARYPSPDVLEAAVQRARPAMLTASLRRQSAAPGGAKADNGFWALLRRLDVPVLPNTAGCHSVQEAIATAHMARELFETPWIKLELIGDDYTLQPDTLQLVGAAERLIKDGFQVLPYCTEDLVLCQRLVDVGCQAVMPWAAPIGTGRGPVNPYAMQVLRERLTVPMLVDAGLGLPSHACQVLEWGYDGVLLNTAVALAQDPVAMAGAFADAVAAGRAAFRAGAMSAQDAAQPSTPVLGTPFWHHAQNGG</sequence>
<dbReference type="InterPro" id="IPR008867">
    <property type="entry name" value="ThiG"/>
</dbReference>
<reference evidence="10 11" key="1">
    <citation type="journal article" date="2016" name="Front. Microbiol.">
        <title>Genomic Resource of Rice Seed Associated Bacteria.</title>
        <authorList>
            <person name="Midha S."/>
            <person name="Bansal K."/>
            <person name="Sharma S."/>
            <person name="Kumar N."/>
            <person name="Patil P.P."/>
            <person name="Chaudhry V."/>
            <person name="Patil P.B."/>
        </authorList>
    </citation>
    <scope>NUCLEOTIDE SEQUENCE [LARGE SCALE GENOMIC DNA]</scope>
    <source>
        <strain evidence="10 11">NS331</strain>
    </source>
</reference>
<evidence type="ECO:0000256" key="2">
    <source>
        <dbReference type="ARBA" id="ARBA00004948"/>
    </source>
</evidence>
<keyword evidence="5 8" id="KW-0784">Thiamine biosynthesis</keyword>
<dbReference type="GO" id="GO:0005737">
    <property type="term" value="C:cytoplasm"/>
    <property type="evidence" value="ECO:0007669"/>
    <property type="project" value="UniProtKB-SubCell"/>
</dbReference>